<dbReference type="EMBL" id="CP002198">
    <property type="protein sequence ID" value="ADN13574.1"/>
    <property type="molecule type" value="Genomic_DNA"/>
</dbReference>
<dbReference type="OrthoDB" id="9917227at2"/>
<dbReference type="RefSeq" id="WP_013321681.1">
    <property type="nucleotide sequence ID" value="NC_014501.1"/>
</dbReference>
<dbReference type="KEGG" id="cyj:Cyan7822_1583"/>
<evidence type="ECO:0000313" key="2">
    <source>
        <dbReference type="Proteomes" id="UP000008206"/>
    </source>
</evidence>
<evidence type="ECO:0000313" key="1">
    <source>
        <dbReference type="EMBL" id="ADN13574.1"/>
    </source>
</evidence>
<dbReference type="Proteomes" id="UP000008206">
    <property type="component" value="Chromosome"/>
</dbReference>
<dbReference type="HOGENOM" id="CLU_2301157_0_0_3"/>
<dbReference type="AlphaFoldDB" id="E0U6D1"/>
<reference evidence="2" key="1">
    <citation type="journal article" date="2011" name="MBio">
        <title>Novel metabolic attributes of the genus Cyanothece, comprising a group of unicellular nitrogen-fixing Cyanobacteria.</title>
        <authorList>
            <person name="Bandyopadhyay A."/>
            <person name="Elvitigala T."/>
            <person name="Welsh E."/>
            <person name="Stockel J."/>
            <person name="Liberton M."/>
            <person name="Min H."/>
            <person name="Sherman L.A."/>
            <person name="Pakrasi H.B."/>
        </authorList>
    </citation>
    <scope>NUCLEOTIDE SEQUENCE [LARGE SCALE GENOMIC DNA]</scope>
    <source>
        <strain evidence="2">PCC 7822</strain>
    </source>
</reference>
<keyword evidence="2" id="KW-1185">Reference proteome</keyword>
<name>E0U6D1_GLOV7</name>
<organism evidence="1 2">
    <name type="scientific">Gloeothece verrucosa (strain PCC 7822)</name>
    <name type="common">Cyanothece sp. (strain PCC 7822)</name>
    <dbReference type="NCBI Taxonomy" id="497965"/>
    <lineage>
        <taxon>Bacteria</taxon>
        <taxon>Bacillati</taxon>
        <taxon>Cyanobacteriota</taxon>
        <taxon>Cyanophyceae</taxon>
        <taxon>Oscillatoriophycideae</taxon>
        <taxon>Chroococcales</taxon>
        <taxon>Aphanothecaceae</taxon>
        <taxon>Gloeothece</taxon>
        <taxon>Gloeothece verrucosa</taxon>
    </lineage>
</organism>
<proteinExistence type="predicted"/>
<gene>
    <name evidence="1" type="ordered locus">Cyan7822_1583</name>
</gene>
<sequence>MFISKLLQIQKNRHQNRTSPVKSQITVKPFIDLFLDTAGWYTLGHCDRREFLAAVIKKEKYPYSNFRLKDVQLAWAKVDANNFELVDKVTDDALPITLVEDIGQLGEY</sequence>
<accession>E0U6D1</accession>
<dbReference type="eggNOG" id="ENOG5032HH0">
    <property type="taxonomic scope" value="Bacteria"/>
</dbReference>
<protein>
    <submittedName>
        <fullName evidence="1">Uncharacterized protein</fullName>
    </submittedName>
</protein>